<protein>
    <submittedName>
        <fullName evidence="2">Uncharacterized protein</fullName>
    </submittedName>
</protein>
<reference evidence="2" key="1">
    <citation type="submission" date="2023-07" db="EMBL/GenBank/DDBJ databases">
        <title>draft genome sequence of fig (Ficus carica).</title>
        <authorList>
            <person name="Takahashi T."/>
            <person name="Nishimura K."/>
        </authorList>
    </citation>
    <scope>NUCLEOTIDE SEQUENCE</scope>
</reference>
<sequence length="112" mass="12420">MKASVQPPGLNVGDLNTADKPPFSENTTRRRSRRTRAPDQILPSHQGDPEYSDQIVLRAPYLGNVPRTVDDRPFPTSRYPEQCIFTPSLTGQTCVSPSRLGVFSEPLPPSRS</sequence>
<feature type="region of interest" description="Disordered" evidence="1">
    <location>
        <begin position="1"/>
        <end position="52"/>
    </location>
</feature>
<dbReference type="AlphaFoldDB" id="A0AA88DMH8"/>
<evidence type="ECO:0000313" key="3">
    <source>
        <dbReference type="Proteomes" id="UP001187192"/>
    </source>
</evidence>
<organism evidence="2 3">
    <name type="scientific">Ficus carica</name>
    <name type="common">Common fig</name>
    <dbReference type="NCBI Taxonomy" id="3494"/>
    <lineage>
        <taxon>Eukaryota</taxon>
        <taxon>Viridiplantae</taxon>
        <taxon>Streptophyta</taxon>
        <taxon>Embryophyta</taxon>
        <taxon>Tracheophyta</taxon>
        <taxon>Spermatophyta</taxon>
        <taxon>Magnoliopsida</taxon>
        <taxon>eudicotyledons</taxon>
        <taxon>Gunneridae</taxon>
        <taxon>Pentapetalae</taxon>
        <taxon>rosids</taxon>
        <taxon>fabids</taxon>
        <taxon>Rosales</taxon>
        <taxon>Moraceae</taxon>
        <taxon>Ficeae</taxon>
        <taxon>Ficus</taxon>
    </lineage>
</organism>
<evidence type="ECO:0000313" key="2">
    <source>
        <dbReference type="EMBL" id="GMN58048.1"/>
    </source>
</evidence>
<evidence type="ECO:0000256" key="1">
    <source>
        <dbReference type="SAM" id="MobiDB-lite"/>
    </source>
</evidence>
<keyword evidence="3" id="KW-1185">Reference proteome</keyword>
<comment type="caution">
    <text evidence="2">The sequence shown here is derived from an EMBL/GenBank/DDBJ whole genome shotgun (WGS) entry which is preliminary data.</text>
</comment>
<proteinExistence type="predicted"/>
<name>A0AA88DMH8_FICCA</name>
<dbReference type="EMBL" id="BTGU01000075">
    <property type="protein sequence ID" value="GMN58048.1"/>
    <property type="molecule type" value="Genomic_DNA"/>
</dbReference>
<gene>
    <name evidence="2" type="ORF">TIFTF001_027149</name>
</gene>
<accession>A0AA88DMH8</accession>
<dbReference type="Proteomes" id="UP001187192">
    <property type="component" value="Unassembled WGS sequence"/>
</dbReference>